<dbReference type="PROSITE" id="PS50222">
    <property type="entry name" value="EF_HAND_2"/>
    <property type="match status" value="2"/>
</dbReference>
<name>A0A9P1C9T1_9DINO</name>
<dbReference type="Pfam" id="PF13499">
    <property type="entry name" value="EF-hand_7"/>
    <property type="match status" value="1"/>
</dbReference>
<dbReference type="SMART" id="SM00054">
    <property type="entry name" value="EFh"/>
    <property type="match status" value="3"/>
</dbReference>
<comment type="caution">
    <text evidence="4">The sequence shown here is derived from an EMBL/GenBank/DDBJ whole genome shotgun (WGS) entry which is preliminary data.</text>
</comment>
<keyword evidence="1" id="KW-0106">Calcium</keyword>
<dbReference type="InterPro" id="IPR018247">
    <property type="entry name" value="EF_Hand_1_Ca_BS"/>
</dbReference>
<feature type="domain" description="EF-hand" evidence="3">
    <location>
        <begin position="132"/>
        <end position="159"/>
    </location>
</feature>
<dbReference type="Proteomes" id="UP001152797">
    <property type="component" value="Unassembled WGS sequence"/>
</dbReference>
<feature type="region of interest" description="Disordered" evidence="2">
    <location>
        <begin position="214"/>
        <end position="237"/>
    </location>
</feature>
<dbReference type="CDD" id="cd00051">
    <property type="entry name" value="EFh"/>
    <property type="match status" value="1"/>
</dbReference>
<dbReference type="PROSITE" id="PS00018">
    <property type="entry name" value="EF_HAND_1"/>
    <property type="match status" value="2"/>
</dbReference>
<reference evidence="4" key="1">
    <citation type="submission" date="2022-10" db="EMBL/GenBank/DDBJ databases">
        <authorList>
            <person name="Chen Y."/>
            <person name="Dougan E. K."/>
            <person name="Chan C."/>
            <person name="Rhodes N."/>
            <person name="Thang M."/>
        </authorList>
    </citation>
    <scope>NUCLEOTIDE SEQUENCE</scope>
</reference>
<reference evidence="5 6" key="2">
    <citation type="submission" date="2024-05" db="EMBL/GenBank/DDBJ databases">
        <authorList>
            <person name="Chen Y."/>
            <person name="Shah S."/>
            <person name="Dougan E. K."/>
            <person name="Thang M."/>
            <person name="Chan C."/>
        </authorList>
    </citation>
    <scope>NUCLEOTIDE SEQUENCE [LARGE SCALE GENOMIC DNA]</scope>
</reference>
<protein>
    <submittedName>
        <fullName evidence="5">EF-hand domain-containing protein</fullName>
    </submittedName>
</protein>
<dbReference type="Gene3D" id="1.10.238.10">
    <property type="entry name" value="EF-hand"/>
    <property type="match status" value="1"/>
</dbReference>
<dbReference type="EMBL" id="CAMXCT010001147">
    <property type="protein sequence ID" value="CAI3987253.1"/>
    <property type="molecule type" value="Genomic_DNA"/>
</dbReference>
<evidence type="ECO:0000256" key="1">
    <source>
        <dbReference type="ARBA" id="ARBA00022837"/>
    </source>
</evidence>
<organism evidence="4">
    <name type="scientific">Cladocopium goreaui</name>
    <dbReference type="NCBI Taxonomy" id="2562237"/>
    <lineage>
        <taxon>Eukaryota</taxon>
        <taxon>Sar</taxon>
        <taxon>Alveolata</taxon>
        <taxon>Dinophyceae</taxon>
        <taxon>Suessiales</taxon>
        <taxon>Symbiodiniaceae</taxon>
        <taxon>Cladocopium</taxon>
    </lineage>
</organism>
<dbReference type="SUPFAM" id="SSF47473">
    <property type="entry name" value="EF-hand"/>
    <property type="match status" value="1"/>
</dbReference>
<keyword evidence="6" id="KW-1185">Reference proteome</keyword>
<evidence type="ECO:0000259" key="3">
    <source>
        <dbReference type="PROSITE" id="PS50222"/>
    </source>
</evidence>
<gene>
    <name evidence="4" type="ORF">C1SCF055_LOCUS14541</name>
</gene>
<dbReference type="EMBL" id="CAMXCT030001147">
    <property type="protein sequence ID" value="CAL4774565.1"/>
    <property type="molecule type" value="Genomic_DNA"/>
</dbReference>
<feature type="domain" description="EF-hand" evidence="3">
    <location>
        <begin position="87"/>
        <end position="122"/>
    </location>
</feature>
<proteinExistence type="predicted"/>
<sequence>MEPLDDWTHVEKGLVNSKKRAWSLAKPSEGTDAWVARLWSRMDRDRNGYLTRKELDCEEFHNIIRAAVAPQSGLSTGGAAYSRTQVNVDGAIEMCLRKADVNKDAKLSFKEFRSLMRCLREPRMARYSANLAFALFDLDENHFVSRNEFRELYAFLLGHLPTLEDFEKEWDRLVQPNPLTSPGAAGEFADQRSYIRWLQSSENPVIRQQAPECQAHSAAPKATIPTSPTSSGSLGGLGIELTQTRPRWNQRFNCGVNPGHVNDSRPAGLREYFSRQQSMPELKRFWEAHYGSTFKRHLEAHYNPPASAPPCKLFPKSLSTEGGSPMTLPQRHSPGGSMRDLLSGEIVAWHDYWSPPARYRRPFHLQDRPLLPFETFGDVVDSSKIDSSPSTLRRHNKMLDARLRRRQKLGGPQRKCLLEAEPW</sequence>
<dbReference type="InterPro" id="IPR011992">
    <property type="entry name" value="EF-hand-dom_pair"/>
</dbReference>
<evidence type="ECO:0000256" key="2">
    <source>
        <dbReference type="SAM" id="MobiDB-lite"/>
    </source>
</evidence>
<dbReference type="GO" id="GO:0005509">
    <property type="term" value="F:calcium ion binding"/>
    <property type="evidence" value="ECO:0007669"/>
    <property type="project" value="InterPro"/>
</dbReference>
<evidence type="ECO:0000313" key="6">
    <source>
        <dbReference type="Proteomes" id="UP001152797"/>
    </source>
</evidence>
<dbReference type="EMBL" id="CAMXCT020001147">
    <property type="protein sequence ID" value="CAL1140628.1"/>
    <property type="molecule type" value="Genomic_DNA"/>
</dbReference>
<dbReference type="OrthoDB" id="10056860at2759"/>
<evidence type="ECO:0000313" key="5">
    <source>
        <dbReference type="EMBL" id="CAL4774565.1"/>
    </source>
</evidence>
<evidence type="ECO:0000313" key="4">
    <source>
        <dbReference type="EMBL" id="CAI3987253.1"/>
    </source>
</evidence>
<dbReference type="InterPro" id="IPR002048">
    <property type="entry name" value="EF_hand_dom"/>
</dbReference>
<accession>A0A9P1C9T1</accession>
<dbReference type="AlphaFoldDB" id="A0A9P1C9T1"/>